<evidence type="ECO:0000256" key="1">
    <source>
        <dbReference type="ARBA" id="ARBA00021292"/>
    </source>
</evidence>
<keyword evidence="6" id="KW-1185">Reference proteome</keyword>
<dbReference type="PANTHER" id="PTHR45947">
    <property type="entry name" value="SULFOQUINOVOSYL TRANSFERASE SQD2"/>
    <property type="match status" value="1"/>
</dbReference>
<evidence type="ECO:0000313" key="5">
    <source>
        <dbReference type="EMBL" id="SFF19850.1"/>
    </source>
</evidence>
<evidence type="ECO:0000256" key="3">
    <source>
        <dbReference type="ARBA" id="ARBA00022679"/>
    </source>
</evidence>
<keyword evidence="2" id="KW-0328">Glycosyltransferase</keyword>
<dbReference type="Pfam" id="PF13692">
    <property type="entry name" value="Glyco_trans_1_4"/>
    <property type="match status" value="1"/>
</dbReference>
<dbReference type="SUPFAM" id="SSF53756">
    <property type="entry name" value="UDP-Glycosyltransferase/glycogen phosphorylase"/>
    <property type="match status" value="1"/>
</dbReference>
<evidence type="ECO:0000259" key="4">
    <source>
        <dbReference type="Pfam" id="PF13439"/>
    </source>
</evidence>
<organism evidence="5 6">
    <name type="scientific">Flavimobilis marinus</name>
    <dbReference type="NCBI Taxonomy" id="285351"/>
    <lineage>
        <taxon>Bacteria</taxon>
        <taxon>Bacillati</taxon>
        <taxon>Actinomycetota</taxon>
        <taxon>Actinomycetes</taxon>
        <taxon>Micrococcales</taxon>
        <taxon>Jonesiaceae</taxon>
        <taxon>Flavimobilis</taxon>
    </lineage>
</organism>
<sequence length="370" mass="40327">MQPNTKMPKGTILHVTQPGDGGVARVVSGLSKWQDGEGHRVYVAGPPGTQLQTELSPTVALLPWKANRSPARGLFRETLALRRIIAQTNPDIVHLHSAKAGLIGRLAIRGGIATVFQPHAWSFSATRGIVRRMTIAWERHAARWTSDIICLSSEELRLARTVSENVRTVIPNGVDVEHWSPRAKLGARQRLSLPPEAEVVLCVGRLTEQKGQLEFARSWRTLLKHRPNLVLALVGSGPLEEAIRAAYSGWQVIYDTDCSDTRDWIAASDVVVAPSLWEGAALVPLEAMAMDRPVVGYDVGGLAAVVGRPELVPPPGDEKKLVEAVLLALLMDEPSRTQLSSRIRAHFGSHTSYRSLTEAALLASQSHKGQ</sequence>
<protein>
    <recommendedName>
        <fullName evidence="1">D-inositol 3-phosphate glycosyltransferase</fullName>
    </recommendedName>
</protein>
<keyword evidence="3 5" id="KW-0808">Transferase</keyword>
<dbReference type="InterPro" id="IPR028098">
    <property type="entry name" value="Glyco_trans_4-like_N"/>
</dbReference>
<dbReference type="OrthoDB" id="9806887at2"/>
<dbReference type="AlphaFoldDB" id="A0A1I2GRY5"/>
<name>A0A1I2GRY5_9MICO</name>
<accession>A0A1I2GRY5</accession>
<dbReference type="Proteomes" id="UP000198520">
    <property type="component" value="Unassembled WGS sequence"/>
</dbReference>
<gene>
    <name evidence="5" type="ORF">SAMN04488035_1923</name>
</gene>
<dbReference type="InterPro" id="IPR050194">
    <property type="entry name" value="Glycosyltransferase_grp1"/>
</dbReference>
<dbReference type="STRING" id="285351.SAMN04488035_1923"/>
<reference evidence="6" key="1">
    <citation type="submission" date="2016-10" db="EMBL/GenBank/DDBJ databases">
        <authorList>
            <person name="Varghese N."/>
            <person name="Submissions S."/>
        </authorList>
    </citation>
    <scope>NUCLEOTIDE SEQUENCE [LARGE SCALE GENOMIC DNA]</scope>
    <source>
        <strain evidence="6">DSM 19083</strain>
    </source>
</reference>
<dbReference type="Gene3D" id="3.40.50.2000">
    <property type="entry name" value="Glycogen Phosphorylase B"/>
    <property type="match status" value="2"/>
</dbReference>
<dbReference type="EMBL" id="FONZ01000003">
    <property type="protein sequence ID" value="SFF19850.1"/>
    <property type="molecule type" value="Genomic_DNA"/>
</dbReference>
<dbReference type="GO" id="GO:0016758">
    <property type="term" value="F:hexosyltransferase activity"/>
    <property type="evidence" value="ECO:0007669"/>
    <property type="project" value="TreeGrafter"/>
</dbReference>
<feature type="domain" description="Glycosyltransferase subfamily 4-like N-terminal" evidence="4">
    <location>
        <begin position="21"/>
        <end position="177"/>
    </location>
</feature>
<proteinExistence type="predicted"/>
<dbReference type="RefSeq" id="WP_093377878.1">
    <property type="nucleotide sequence ID" value="NZ_BNAN01000003.1"/>
</dbReference>
<evidence type="ECO:0000256" key="2">
    <source>
        <dbReference type="ARBA" id="ARBA00022676"/>
    </source>
</evidence>
<evidence type="ECO:0000313" key="6">
    <source>
        <dbReference type="Proteomes" id="UP000198520"/>
    </source>
</evidence>
<dbReference type="Pfam" id="PF13439">
    <property type="entry name" value="Glyco_transf_4"/>
    <property type="match status" value="1"/>
</dbReference>
<dbReference type="GO" id="GO:1901137">
    <property type="term" value="P:carbohydrate derivative biosynthetic process"/>
    <property type="evidence" value="ECO:0007669"/>
    <property type="project" value="UniProtKB-ARBA"/>
</dbReference>
<dbReference type="PANTHER" id="PTHR45947:SF3">
    <property type="entry name" value="SULFOQUINOVOSYL TRANSFERASE SQD2"/>
    <property type="match status" value="1"/>
</dbReference>